<dbReference type="GO" id="GO:0016018">
    <property type="term" value="F:cyclosporin A binding"/>
    <property type="evidence" value="ECO:0007669"/>
    <property type="project" value="TreeGrafter"/>
</dbReference>
<reference evidence="2" key="1">
    <citation type="submission" date="2017-01" db="EMBL/GenBank/DDBJ databases">
        <authorList>
            <person name="Assis F.L."/>
            <person name="Abrahao J.S."/>
            <person name="Silva L."/>
            <person name="Khalil J.B."/>
            <person name="Rodrigues R."/>
            <person name="Silva L.S."/>
            <person name="Arantes T."/>
            <person name="Boratto P."/>
            <person name="Andrade M."/>
            <person name="Kroon E.G."/>
            <person name="Ribeiro B."/>
            <person name="Bergier I."/>
            <person name="Seligmann H."/>
            <person name="Ghigo E."/>
            <person name="Colson P."/>
            <person name="Levasseur A."/>
            <person name="Raoult D."/>
            <person name="Scola B.L."/>
        </authorList>
    </citation>
    <scope>NUCLEOTIDE SEQUENCE</scope>
    <source>
        <strain evidence="2">Soda lake</strain>
    </source>
</reference>
<dbReference type="Gene3D" id="2.40.100.10">
    <property type="entry name" value="Cyclophilin-like"/>
    <property type="match status" value="1"/>
</dbReference>
<sequence>MNYSLQDLPDSGKNPVVYMDISLKGEVLGRILIRLFRDVFPAGVENFVKIAGGRTYKIIKKGTGRFKYTKQIRRTYEGCKFFHFLHNNYVISGDIYNNNGSNAGTIYNDEPIPADFGEFYYPHETKGLVSLVPFKDETTGKLYYDSTFMITLDDIKPTNLLNDLDKDHIVIGQVYSGIDVLDKMNQLIKPYAGRKYPDFVISRSDVYRKQNGNRRIRPITIDERKKFVNEPSIASNKMDVETVVYENNN</sequence>
<dbReference type="InterPro" id="IPR029000">
    <property type="entry name" value="Cyclophilin-like_dom_sf"/>
</dbReference>
<evidence type="ECO:0000259" key="1">
    <source>
        <dbReference type="PROSITE" id="PS50072"/>
    </source>
</evidence>
<dbReference type="GO" id="GO:0003755">
    <property type="term" value="F:peptidyl-prolyl cis-trans isomerase activity"/>
    <property type="evidence" value="ECO:0007669"/>
    <property type="project" value="InterPro"/>
</dbReference>
<dbReference type="InterPro" id="IPR002130">
    <property type="entry name" value="Cyclophilin-type_PPIase_dom"/>
</dbReference>
<evidence type="ECO:0000313" key="2">
    <source>
        <dbReference type="EMBL" id="QKU34827.1"/>
    </source>
</evidence>
<organism evidence="2">
    <name type="scientific">Tupanvirus soda lake</name>
    <dbReference type="NCBI Taxonomy" id="2126985"/>
    <lineage>
        <taxon>Viruses</taxon>
        <taxon>Varidnaviria</taxon>
        <taxon>Bamfordvirae</taxon>
        <taxon>Nucleocytoviricota</taxon>
        <taxon>Megaviricetes</taxon>
        <taxon>Imitervirales</taxon>
        <taxon>Mimiviridae</taxon>
        <taxon>Megamimivirinae</taxon>
        <taxon>Tupanvirus</taxon>
        <taxon>Tupanvirus salinum</taxon>
    </lineage>
</organism>
<reference evidence="2" key="2">
    <citation type="journal article" date="2018" name="Nat. Commun.">
        <title>Tailed giant Tupanvirus possesses the most complete translational apparatus of the known virosphere.</title>
        <authorList>
            <person name="Abrahao J."/>
            <person name="Silva L."/>
            <person name="Silva L.S."/>
            <person name="Khalil J.Y.B."/>
            <person name="Rodrigues R."/>
            <person name="Arantes T."/>
            <person name="Assis F."/>
            <person name="Boratto P."/>
            <person name="Andrade M."/>
            <person name="Kroon E.G."/>
            <person name="Ribeiro B."/>
            <person name="Bergier I."/>
            <person name="Seligmann H."/>
            <person name="Ghigo E."/>
            <person name="Colson P."/>
            <person name="Levasseur A."/>
            <person name="Kroemer G."/>
            <person name="Raoult D."/>
            <person name="La Scola B."/>
        </authorList>
    </citation>
    <scope>NUCLEOTIDE SEQUENCE [LARGE SCALE GENOMIC DNA]</scope>
    <source>
        <strain evidence="2">Soda lake</strain>
    </source>
</reference>
<dbReference type="RefSeq" id="YP_010781478.1">
    <property type="nucleotide sequence ID" value="NC_075039.1"/>
</dbReference>
<dbReference type="PANTHER" id="PTHR11071:SF561">
    <property type="entry name" value="PEPTIDYL-PROLYL CIS-TRANS ISOMERASE D-RELATED"/>
    <property type="match status" value="1"/>
</dbReference>
<dbReference type="SUPFAM" id="SSF50891">
    <property type="entry name" value="Cyclophilin-like"/>
    <property type="match status" value="1"/>
</dbReference>
<protein>
    <recommendedName>
        <fullName evidence="1">PPIase cyclophilin-type domain-containing protein</fullName>
    </recommendedName>
</protein>
<dbReference type="Pfam" id="PF00160">
    <property type="entry name" value="Pro_isomerase"/>
    <property type="match status" value="1"/>
</dbReference>
<dbReference type="GO" id="GO:0006457">
    <property type="term" value="P:protein folding"/>
    <property type="evidence" value="ECO:0007669"/>
    <property type="project" value="TreeGrafter"/>
</dbReference>
<dbReference type="PROSITE" id="PS50072">
    <property type="entry name" value="CSA_PPIASE_2"/>
    <property type="match status" value="1"/>
</dbReference>
<dbReference type="PRINTS" id="PR00153">
    <property type="entry name" value="CSAPPISMRASE"/>
</dbReference>
<dbReference type="PANTHER" id="PTHR11071">
    <property type="entry name" value="PEPTIDYL-PROLYL CIS-TRANS ISOMERASE"/>
    <property type="match status" value="1"/>
</dbReference>
<dbReference type="GeneID" id="80518242"/>
<proteinExistence type="predicted"/>
<name>A0A6N1NPZ4_9VIRU</name>
<feature type="domain" description="PPIase cyclophilin-type" evidence="1">
    <location>
        <begin position="18"/>
        <end position="206"/>
    </location>
</feature>
<accession>A0A6N1NPZ4</accession>
<dbReference type="EMBL" id="KY523104">
    <property type="protein sequence ID" value="QKU34827.1"/>
    <property type="molecule type" value="Genomic_DNA"/>
</dbReference>
<dbReference type="KEGG" id="vg:80518242"/>